<keyword evidence="1" id="KW-0732">Signal</keyword>
<protein>
    <recommendedName>
        <fullName evidence="5">Endoplasmic reticulum protein</fullName>
    </recommendedName>
</protein>
<reference evidence="3" key="4">
    <citation type="submission" date="2024-02" db="EMBL/GenBank/DDBJ databases">
        <title>Comparative genomics of Cryptococcus and Kwoniella reveals pathogenesis evolution and contrasting modes of karyotype evolution via chromosome fusion or intercentromeric recombination.</title>
        <authorList>
            <person name="Coelho M.A."/>
            <person name="David-Palma M."/>
            <person name="Shea T."/>
            <person name="Bowers K."/>
            <person name="McGinley-Smith S."/>
            <person name="Mohammad A.W."/>
            <person name="Gnirke A."/>
            <person name="Yurkov A.M."/>
            <person name="Nowrousian M."/>
            <person name="Sun S."/>
            <person name="Cuomo C.A."/>
            <person name="Heitman J."/>
        </authorList>
    </citation>
    <scope>NUCLEOTIDE SEQUENCE</scope>
    <source>
        <strain evidence="3">CBS 10118</strain>
    </source>
</reference>
<evidence type="ECO:0000313" key="3">
    <source>
        <dbReference type="EMBL" id="WVW81659.1"/>
    </source>
</evidence>
<accession>A0A1B9G929</accession>
<dbReference type="OrthoDB" id="2502001at2759"/>
<name>A0A1B9G929_9TREE</name>
<sequence length="287" mass="32361">MSSTRSWQSNLLFLSLVFTFLVLGGAGVGAAAAELNDDSPAQTKTKSSEGILGTVKHLYNVAVKGPDPTLLYEKDATDGIERLTDDNYVDKVEHPLDVGGERKDEVWVVLVHGKAGDAASEMLLEYHKQASDLVKNDPEMGNVRFARLDYVSAWKTCTRWLLNRPPYLIIITSQGRHLRFIPTQSLGKEPSSLYSVIREKMYEVILPWNGRWSPGGDRSYIIEHYITLQETISKYTHNIPNWVILAFTGIVTQQLMSWLHSSPTPPTAQPRQVRRVERVVIKEDKRA</sequence>
<reference evidence="3" key="2">
    <citation type="submission" date="2013-07" db="EMBL/GenBank/DDBJ databases">
        <authorList>
            <consortium name="The Broad Institute Genome Sequencing Platform"/>
            <person name="Cuomo C."/>
            <person name="Litvintseva A."/>
            <person name="Chen Y."/>
            <person name="Heitman J."/>
            <person name="Sun S."/>
            <person name="Springer D."/>
            <person name="Dromer F."/>
            <person name="Young S.K."/>
            <person name="Zeng Q."/>
            <person name="Gargeya S."/>
            <person name="Fitzgerald M."/>
            <person name="Abouelleil A."/>
            <person name="Alvarado L."/>
            <person name="Berlin A.M."/>
            <person name="Chapman S.B."/>
            <person name="Dewar J."/>
            <person name="Goldberg J."/>
            <person name="Griggs A."/>
            <person name="Gujja S."/>
            <person name="Hansen M."/>
            <person name="Howarth C."/>
            <person name="Imamovic A."/>
            <person name="Larimer J."/>
            <person name="McCowan C."/>
            <person name="Murphy C."/>
            <person name="Pearson M."/>
            <person name="Priest M."/>
            <person name="Roberts A."/>
            <person name="Saif S."/>
            <person name="Shea T."/>
            <person name="Sykes S."/>
            <person name="Wortman J."/>
            <person name="Nusbaum C."/>
            <person name="Birren B."/>
        </authorList>
    </citation>
    <scope>NUCLEOTIDE SEQUENCE</scope>
    <source>
        <strain evidence="3">CBS 10118</strain>
    </source>
</reference>
<gene>
    <name evidence="2" type="ORF">I302_02359</name>
    <name evidence="3" type="ORF">I302_103654</name>
</gene>
<evidence type="ECO:0000256" key="1">
    <source>
        <dbReference type="SAM" id="SignalP"/>
    </source>
</evidence>
<reference evidence="2" key="3">
    <citation type="submission" date="2014-01" db="EMBL/GenBank/DDBJ databases">
        <title>Evolution of pathogenesis and genome organization in the Tremellales.</title>
        <authorList>
            <person name="Cuomo C."/>
            <person name="Litvintseva A."/>
            <person name="Heitman J."/>
            <person name="Chen Y."/>
            <person name="Sun S."/>
            <person name="Springer D."/>
            <person name="Dromer F."/>
            <person name="Young S."/>
            <person name="Zeng Q."/>
            <person name="Chapman S."/>
            <person name="Gujja S."/>
            <person name="Saif S."/>
            <person name="Birren B."/>
        </authorList>
    </citation>
    <scope>NUCLEOTIDE SEQUENCE</scope>
    <source>
        <strain evidence="2">CBS 10118</strain>
    </source>
</reference>
<evidence type="ECO:0000313" key="2">
    <source>
        <dbReference type="EMBL" id="OCF27517.1"/>
    </source>
</evidence>
<keyword evidence="4" id="KW-1185">Reference proteome</keyword>
<feature type="signal peptide" evidence="1">
    <location>
        <begin position="1"/>
        <end position="32"/>
    </location>
</feature>
<organism evidence="2">
    <name type="scientific">Kwoniella bestiolae CBS 10118</name>
    <dbReference type="NCBI Taxonomy" id="1296100"/>
    <lineage>
        <taxon>Eukaryota</taxon>
        <taxon>Fungi</taxon>
        <taxon>Dikarya</taxon>
        <taxon>Basidiomycota</taxon>
        <taxon>Agaricomycotina</taxon>
        <taxon>Tremellomycetes</taxon>
        <taxon>Tremellales</taxon>
        <taxon>Cryptococcaceae</taxon>
        <taxon>Kwoniella</taxon>
    </lineage>
</organism>
<dbReference type="GeneID" id="30206758"/>
<dbReference type="VEuPathDB" id="FungiDB:I302_02359"/>
<dbReference type="EMBL" id="KI894019">
    <property type="protein sequence ID" value="OCF27517.1"/>
    <property type="molecule type" value="Genomic_DNA"/>
</dbReference>
<feature type="chain" id="PRO_5042334909" description="Endoplasmic reticulum protein" evidence="1">
    <location>
        <begin position="33"/>
        <end position="287"/>
    </location>
</feature>
<dbReference type="RefSeq" id="XP_019048587.1">
    <property type="nucleotide sequence ID" value="XM_019189025.1"/>
</dbReference>
<evidence type="ECO:0000313" key="4">
    <source>
        <dbReference type="Proteomes" id="UP000092730"/>
    </source>
</evidence>
<evidence type="ECO:0008006" key="5">
    <source>
        <dbReference type="Google" id="ProtNLM"/>
    </source>
</evidence>
<dbReference type="EMBL" id="CP144542">
    <property type="protein sequence ID" value="WVW81659.1"/>
    <property type="molecule type" value="Genomic_DNA"/>
</dbReference>
<dbReference type="AlphaFoldDB" id="A0A1B9G929"/>
<reference evidence="2" key="1">
    <citation type="submission" date="2013-07" db="EMBL/GenBank/DDBJ databases">
        <title>The Genome Sequence of Cryptococcus bestiolae CBS10118.</title>
        <authorList>
            <consortium name="The Broad Institute Genome Sequencing Platform"/>
            <person name="Cuomo C."/>
            <person name="Litvintseva A."/>
            <person name="Chen Y."/>
            <person name="Heitman J."/>
            <person name="Sun S."/>
            <person name="Springer D."/>
            <person name="Dromer F."/>
            <person name="Young S.K."/>
            <person name="Zeng Q."/>
            <person name="Gargeya S."/>
            <person name="Fitzgerald M."/>
            <person name="Abouelleil A."/>
            <person name="Alvarado L."/>
            <person name="Berlin A.M."/>
            <person name="Chapman S.B."/>
            <person name="Dewar J."/>
            <person name="Goldberg J."/>
            <person name="Griggs A."/>
            <person name="Gujja S."/>
            <person name="Hansen M."/>
            <person name="Howarth C."/>
            <person name="Imamovic A."/>
            <person name="Larimer J."/>
            <person name="McCowan C."/>
            <person name="Murphy C."/>
            <person name="Pearson M."/>
            <person name="Priest M."/>
            <person name="Roberts A."/>
            <person name="Saif S."/>
            <person name="Shea T."/>
            <person name="Sykes S."/>
            <person name="Wortman J."/>
            <person name="Nusbaum C."/>
            <person name="Birren B."/>
        </authorList>
    </citation>
    <scope>NUCLEOTIDE SEQUENCE [LARGE SCALE GENOMIC DNA]</scope>
    <source>
        <strain evidence="2">CBS 10118</strain>
    </source>
</reference>
<dbReference type="KEGG" id="kbi:30206758"/>
<dbReference type="Proteomes" id="UP000092730">
    <property type="component" value="Chromosome 2"/>
</dbReference>
<proteinExistence type="predicted"/>